<keyword evidence="11" id="KW-1185">Reference proteome</keyword>
<comment type="subcellular location">
    <subcellularLocation>
        <location evidence="1">Cell membrane</location>
    </subcellularLocation>
</comment>
<reference evidence="10" key="1">
    <citation type="submission" date="2025-08" db="UniProtKB">
        <authorList>
            <consortium name="Ensembl"/>
        </authorList>
    </citation>
    <scope>IDENTIFICATION</scope>
</reference>
<dbReference type="SMART" id="SM00907">
    <property type="entry name" value="GDNF"/>
    <property type="match status" value="3"/>
</dbReference>
<feature type="domain" description="GDNF/GAS1" evidence="9">
    <location>
        <begin position="42"/>
        <end position="119"/>
    </location>
</feature>
<feature type="domain" description="GDNF/GAS1" evidence="9">
    <location>
        <begin position="260"/>
        <end position="356"/>
    </location>
</feature>
<evidence type="ECO:0000256" key="4">
    <source>
        <dbReference type="ARBA" id="ARBA00022729"/>
    </source>
</evidence>
<evidence type="ECO:0000256" key="1">
    <source>
        <dbReference type="ARBA" id="ARBA00004236"/>
    </source>
</evidence>
<dbReference type="GO" id="GO:0043235">
    <property type="term" value="C:receptor complex"/>
    <property type="evidence" value="ECO:0007669"/>
    <property type="project" value="TreeGrafter"/>
</dbReference>
<evidence type="ECO:0000256" key="2">
    <source>
        <dbReference type="ARBA" id="ARBA00005961"/>
    </source>
</evidence>
<feature type="transmembrane region" description="Helical" evidence="8">
    <location>
        <begin position="393"/>
        <end position="414"/>
    </location>
</feature>
<comment type="similarity">
    <text evidence="2">Belongs to the GDNFR family.</text>
</comment>
<dbReference type="Proteomes" id="UP000694559">
    <property type="component" value="Unplaced"/>
</dbReference>
<dbReference type="InterPro" id="IPR003438">
    <property type="entry name" value="GDNF_rcpt"/>
</dbReference>
<evidence type="ECO:0000256" key="3">
    <source>
        <dbReference type="ARBA" id="ARBA00022475"/>
    </source>
</evidence>
<keyword evidence="6" id="KW-0675">Receptor</keyword>
<reference evidence="10" key="2">
    <citation type="submission" date="2025-09" db="UniProtKB">
        <authorList>
            <consortium name="Ensembl"/>
        </authorList>
    </citation>
    <scope>IDENTIFICATION</scope>
</reference>
<dbReference type="GeneTree" id="ENSGT00730000111274"/>
<evidence type="ECO:0000313" key="10">
    <source>
        <dbReference type="Ensembl" id="ENSNNAP00000010118.1"/>
    </source>
</evidence>
<sequence>MKSILFVAGNLESSSSTNIQFRPPDQIKPPGMVHSNHLGNDCSVAKDLCRKDHACFTQYKTFQRVCRAEIAKCSLEMVVEQCFAAWKLLKKTVMGSCTCPEPVHKKCVKIWKNIFNNTCLQSAQEYQDSANEKESYAVQETQSHNPDHMNAKSQWTLSALSNYEYKQPPSCFQANMECVNDEVCNKQLSLYLQVCQINGSSCDINRCRAALHAFYTNMPFQAAQMLTFCDCMQSDDNCHQAKQFLHGHPCAIQMVPTPSCVHVMQLCQENKLCWSKYEAFTSKCLKHVSQDCLEKNSCLKTWNAIDPICLETVDCRAAYVDLWGSVLRVKCTCEAASQAEQSVCQWFHRILHGKVCLRQISGGGADLYSSQIELPGKILPVTGEQSLFHDDTIITILLVSCIILILGIIVLALLKTRACTAVYLPKKISSQVHLSETPPSPFIRNNSTTLDYPLGQKCSF</sequence>
<dbReference type="GO" id="GO:0038023">
    <property type="term" value="F:signaling receptor activity"/>
    <property type="evidence" value="ECO:0007669"/>
    <property type="project" value="InterPro"/>
</dbReference>
<dbReference type="InterPro" id="IPR037193">
    <property type="entry name" value="GDNF_alpha"/>
</dbReference>
<gene>
    <name evidence="10" type="primary">GFRAL</name>
</gene>
<protein>
    <submittedName>
        <fullName evidence="10">GDNF family receptor alpha like</fullName>
    </submittedName>
</protein>
<proteinExistence type="inferred from homology"/>
<organism evidence="10 11">
    <name type="scientific">Naja naja</name>
    <name type="common">Indian cobra</name>
    <dbReference type="NCBI Taxonomy" id="35670"/>
    <lineage>
        <taxon>Eukaryota</taxon>
        <taxon>Metazoa</taxon>
        <taxon>Chordata</taxon>
        <taxon>Craniata</taxon>
        <taxon>Vertebrata</taxon>
        <taxon>Euteleostomi</taxon>
        <taxon>Lepidosauria</taxon>
        <taxon>Squamata</taxon>
        <taxon>Bifurcata</taxon>
        <taxon>Unidentata</taxon>
        <taxon>Episquamata</taxon>
        <taxon>Toxicofera</taxon>
        <taxon>Serpentes</taxon>
        <taxon>Colubroidea</taxon>
        <taxon>Elapidae</taxon>
        <taxon>Elapinae</taxon>
        <taxon>Naja</taxon>
    </lineage>
</organism>
<evidence type="ECO:0000256" key="7">
    <source>
        <dbReference type="ARBA" id="ARBA00023180"/>
    </source>
</evidence>
<keyword evidence="8" id="KW-1133">Transmembrane helix</keyword>
<name>A0A8C6X7C1_NAJNA</name>
<dbReference type="InterPro" id="IPR016017">
    <property type="entry name" value="GDNF/GAS1"/>
</dbReference>
<dbReference type="PANTHER" id="PTHR10269">
    <property type="entry name" value="GDNF RECEPTOR ALPHA"/>
    <property type="match status" value="1"/>
</dbReference>
<keyword evidence="5 8" id="KW-0472">Membrane</keyword>
<dbReference type="PANTHER" id="PTHR10269:SF1">
    <property type="entry name" value="GDNF FAMILY RECEPTOR ALPHA-LIKE"/>
    <property type="match status" value="1"/>
</dbReference>
<dbReference type="AlphaFoldDB" id="A0A8C6X7C1"/>
<evidence type="ECO:0000256" key="8">
    <source>
        <dbReference type="SAM" id="Phobius"/>
    </source>
</evidence>
<keyword evidence="3" id="KW-1003">Cell membrane</keyword>
<feature type="domain" description="GDNF/GAS1" evidence="9">
    <location>
        <begin position="171"/>
        <end position="250"/>
    </location>
</feature>
<evidence type="ECO:0000256" key="6">
    <source>
        <dbReference type="ARBA" id="ARBA00023170"/>
    </source>
</evidence>
<dbReference type="Pfam" id="PF02351">
    <property type="entry name" value="GDNF"/>
    <property type="match status" value="3"/>
</dbReference>
<dbReference type="Ensembl" id="ENSNNAT00000010595.1">
    <property type="protein sequence ID" value="ENSNNAP00000010118.1"/>
    <property type="gene ID" value="ENSNNAG00000006744.1"/>
</dbReference>
<keyword evidence="4" id="KW-0732">Signal</keyword>
<dbReference type="GO" id="GO:0007399">
    <property type="term" value="P:nervous system development"/>
    <property type="evidence" value="ECO:0007669"/>
    <property type="project" value="TreeGrafter"/>
</dbReference>
<accession>A0A8C6X7C1</accession>
<dbReference type="GO" id="GO:0009897">
    <property type="term" value="C:external side of plasma membrane"/>
    <property type="evidence" value="ECO:0007669"/>
    <property type="project" value="TreeGrafter"/>
</dbReference>
<keyword evidence="8" id="KW-0812">Transmembrane</keyword>
<evidence type="ECO:0000259" key="9">
    <source>
        <dbReference type="SMART" id="SM00907"/>
    </source>
</evidence>
<evidence type="ECO:0000256" key="5">
    <source>
        <dbReference type="ARBA" id="ARBA00023136"/>
    </source>
</evidence>
<dbReference type="GO" id="GO:0007169">
    <property type="term" value="P:cell surface receptor protein tyrosine kinase signaling pathway"/>
    <property type="evidence" value="ECO:0007669"/>
    <property type="project" value="UniProtKB-ARBA"/>
</dbReference>
<dbReference type="SUPFAM" id="SSF110035">
    <property type="entry name" value="GDNF receptor-like"/>
    <property type="match status" value="3"/>
</dbReference>
<evidence type="ECO:0000313" key="11">
    <source>
        <dbReference type="Proteomes" id="UP000694559"/>
    </source>
</evidence>
<keyword evidence="7" id="KW-0325">Glycoprotein</keyword>